<protein>
    <recommendedName>
        <fullName evidence="7 9">Uroporphyrinogen-III synthase</fullName>
        <ecNumber evidence="3 9">4.2.1.75</ecNumber>
    </recommendedName>
</protein>
<dbReference type="AlphaFoldDB" id="A0A917PX53"/>
<keyword evidence="5 9" id="KW-0627">Porphyrin biosynthesis</keyword>
<evidence type="ECO:0000256" key="7">
    <source>
        <dbReference type="ARBA" id="ARBA00040167"/>
    </source>
</evidence>
<sequence>MMAWRLLLTRPAAEGEALAALLEAHGLFGYSLPMLDIQALPETPEQRTCILELDRYHAVIAISKPAARLGCERIDIYWPQLPLAPYWFAVGPGTAAVLAEFSIDAVWPDGKDSETLLALPELNEALAVPEPKVLLLRGEGGREALHDGLVERGAQVDALALYRRSPLESPPGHAARVVQAERLNGLVVSSGQGFEHLQRASGDAWPALSQLPLFVPSARVAALARDAGCTRIVDCRGASNEALLAALAKSQPEE</sequence>
<dbReference type="EC" id="4.2.1.75" evidence="3 9"/>
<evidence type="ECO:0000256" key="8">
    <source>
        <dbReference type="ARBA" id="ARBA00048617"/>
    </source>
</evidence>
<keyword evidence="11" id="KW-0808">Transferase</keyword>
<evidence type="ECO:0000256" key="4">
    <source>
        <dbReference type="ARBA" id="ARBA00023239"/>
    </source>
</evidence>
<evidence type="ECO:0000313" key="12">
    <source>
        <dbReference type="Proteomes" id="UP000635983"/>
    </source>
</evidence>
<dbReference type="InterPro" id="IPR039793">
    <property type="entry name" value="UROS/Hem4"/>
</dbReference>
<evidence type="ECO:0000256" key="5">
    <source>
        <dbReference type="ARBA" id="ARBA00023244"/>
    </source>
</evidence>
<feature type="domain" description="Tetrapyrrole biosynthesis uroporphyrinogen III synthase" evidence="10">
    <location>
        <begin position="17"/>
        <end position="244"/>
    </location>
</feature>
<keyword evidence="12" id="KW-1185">Reference proteome</keyword>
<organism evidence="11 12">
    <name type="scientific">Pseudomonas matsuisoli</name>
    <dbReference type="NCBI Taxonomy" id="1515666"/>
    <lineage>
        <taxon>Bacteria</taxon>
        <taxon>Pseudomonadati</taxon>
        <taxon>Pseudomonadota</taxon>
        <taxon>Gammaproteobacteria</taxon>
        <taxon>Pseudomonadales</taxon>
        <taxon>Pseudomonadaceae</taxon>
        <taxon>Pseudomonas</taxon>
    </lineage>
</organism>
<dbReference type="GO" id="GO:0004852">
    <property type="term" value="F:uroporphyrinogen-III synthase activity"/>
    <property type="evidence" value="ECO:0007669"/>
    <property type="project" value="UniProtKB-UniRule"/>
</dbReference>
<dbReference type="Gene3D" id="3.40.50.10090">
    <property type="match status" value="2"/>
</dbReference>
<dbReference type="InterPro" id="IPR003754">
    <property type="entry name" value="4pyrrol_synth_uPrphyn_synth"/>
</dbReference>
<keyword evidence="11" id="KW-0489">Methyltransferase</keyword>
<proteinExistence type="inferred from homology"/>
<dbReference type="Proteomes" id="UP000635983">
    <property type="component" value="Unassembled WGS sequence"/>
</dbReference>
<dbReference type="InterPro" id="IPR036108">
    <property type="entry name" value="4pyrrol_syn_uPrphyn_synt_sf"/>
</dbReference>
<comment type="pathway">
    <text evidence="1 9">Porphyrin-containing compound metabolism; protoporphyrin-IX biosynthesis; coproporphyrinogen-III from 5-aminolevulinate: step 3/4.</text>
</comment>
<dbReference type="Pfam" id="PF02602">
    <property type="entry name" value="HEM4"/>
    <property type="match status" value="1"/>
</dbReference>
<gene>
    <name evidence="11" type="primary">hemD</name>
    <name evidence="11" type="ORF">GCM10009304_22730</name>
</gene>
<evidence type="ECO:0000256" key="3">
    <source>
        <dbReference type="ARBA" id="ARBA00013109"/>
    </source>
</evidence>
<keyword evidence="4 9" id="KW-0456">Lyase</keyword>
<evidence type="ECO:0000259" key="10">
    <source>
        <dbReference type="Pfam" id="PF02602"/>
    </source>
</evidence>
<comment type="similarity">
    <text evidence="2 9">Belongs to the uroporphyrinogen-III synthase family.</text>
</comment>
<dbReference type="GO" id="GO:0008168">
    <property type="term" value="F:methyltransferase activity"/>
    <property type="evidence" value="ECO:0007669"/>
    <property type="project" value="UniProtKB-KW"/>
</dbReference>
<dbReference type="EMBL" id="BMPO01000004">
    <property type="protein sequence ID" value="GGJ96251.1"/>
    <property type="molecule type" value="Genomic_DNA"/>
</dbReference>
<dbReference type="GO" id="GO:0032259">
    <property type="term" value="P:methylation"/>
    <property type="evidence" value="ECO:0007669"/>
    <property type="project" value="UniProtKB-KW"/>
</dbReference>
<evidence type="ECO:0000313" key="11">
    <source>
        <dbReference type="EMBL" id="GGJ96251.1"/>
    </source>
</evidence>
<evidence type="ECO:0000256" key="2">
    <source>
        <dbReference type="ARBA" id="ARBA00008133"/>
    </source>
</evidence>
<comment type="caution">
    <text evidence="11">The sequence shown here is derived from an EMBL/GenBank/DDBJ whole genome shotgun (WGS) entry which is preliminary data.</text>
</comment>
<comment type="catalytic activity">
    <reaction evidence="8 9">
        <text>hydroxymethylbilane = uroporphyrinogen III + H2O</text>
        <dbReference type="Rhea" id="RHEA:18965"/>
        <dbReference type="ChEBI" id="CHEBI:15377"/>
        <dbReference type="ChEBI" id="CHEBI:57308"/>
        <dbReference type="ChEBI" id="CHEBI:57845"/>
        <dbReference type="EC" id="4.2.1.75"/>
    </reaction>
</comment>
<dbReference type="PANTHER" id="PTHR38042">
    <property type="entry name" value="UROPORPHYRINOGEN-III SYNTHASE, CHLOROPLASTIC"/>
    <property type="match status" value="1"/>
</dbReference>
<reference evidence="11" key="2">
    <citation type="submission" date="2020-09" db="EMBL/GenBank/DDBJ databases">
        <authorList>
            <person name="Sun Q."/>
            <person name="Ohkuma M."/>
        </authorList>
    </citation>
    <scope>NUCLEOTIDE SEQUENCE</scope>
    <source>
        <strain evidence="11">JCM 30078</strain>
    </source>
</reference>
<dbReference type="RefSeq" id="WP_188983332.1">
    <property type="nucleotide sequence ID" value="NZ_BMPO01000004.1"/>
</dbReference>
<evidence type="ECO:0000256" key="9">
    <source>
        <dbReference type="RuleBase" id="RU366031"/>
    </source>
</evidence>
<comment type="function">
    <text evidence="6 9">Catalyzes cyclization of the linear tetrapyrrole, hydroxymethylbilane, to the macrocyclic uroporphyrinogen III.</text>
</comment>
<accession>A0A917PX53</accession>
<dbReference type="GO" id="GO:0006782">
    <property type="term" value="P:protoporphyrinogen IX biosynthetic process"/>
    <property type="evidence" value="ECO:0007669"/>
    <property type="project" value="UniProtKB-UniRule"/>
</dbReference>
<dbReference type="CDD" id="cd06578">
    <property type="entry name" value="HemD"/>
    <property type="match status" value="1"/>
</dbReference>
<evidence type="ECO:0000256" key="1">
    <source>
        <dbReference type="ARBA" id="ARBA00004772"/>
    </source>
</evidence>
<dbReference type="SUPFAM" id="SSF69618">
    <property type="entry name" value="HemD-like"/>
    <property type="match status" value="1"/>
</dbReference>
<evidence type="ECO:0000256" key="6">
    <source>
        <dbReference type="ARBA" id="ARBA00037589"/>
    </source>
</evidence>
<reference evidence="11" key="1">
    <citation type="journal article" date="2014" name="Int. J. Syst. Evol. Microbiol.">
        <title>Complete genome sequence of Corynebacterium casei LMG S-19264T (=DSM 44701T), isolated from a smear-ripened cheese.</title>
        <authorList>
            <consortium name="US DOE Joint Genome Institute (JGI-PGF)"/>
            <person name="Walter F."/>
            <person name="Albersmeier A."/>
            <person name="Kalinowski J."/>
            <person name="Ruckert C."/>
        </authorList>
    </citation>
    <scope>NUCLEOTIDE SEQUENCE</scope>
    <source>
        <strain evidence="11">JCM 30078</strain>
    </source>
</reference>
<dbReference type="PANTHER" id="PTHR38042:SF1">
    <property type="entry name" value="UROPORPHYRINOGEN-III SYNTHASE, CHLOROPLASTIC"/>
    <property type="match status" value="1"/>
</dbReference>
<dbReference type="GO" id="GO:0006780">
    <property type="term" value="P:uroporphyrinogen III biosynthetic process"/>
    <property type="evidence" value="ECO:0007669"/>
    <property type="project" value="UniProtKB-UniRule"/>
</dbReference>
<name>A0A917PX53_9PSED</name>